<dbReference type="PATRIC" id="fig|1035195.3.peg.1334"/>
<evidence type="ECO:0000313" key="2">
    <source>
        <dbReference type="Proteomes" id="UP000010445"/>
    </source>
</evidence>
<protein>
    <submittedName>
        <fullName evidence="1">Uncharacterized protein</fullName>
    </submittedName>
</protein>
<reference evidence="1 2" key="1">
    <citation type="submission" date="2012-05" db="EMBL/GenBank/DDBJ databases">
        <authorList>
            <person name="Weinstock G."/>
            <person name="Sodergren E."/>
            <person name="Lobos E.A."/>
            <person name="Fulton L."/>
            <person name="Fulton R."/>
            <person name="Courtney L."/>
            <person name="Fronick C."/>
            <person name="O'Laughlin M."/>
            <person name="Godfrey J."/>
            <person name="Wilson R.M."/>
            <person name="Miner T."/>
            <person name="Farmer C."/>
            <person name="Delehaunty K."/>
            <person name="Cordes M."/>
            <person name="Minx P."/>
            <person name="Tomlinson C."/>
            <person name="Chen J."/>
            <person name="Wollam A."/>
            <person name="Pepin K.H."/>
            <person name="Bhonagiri V."/>
            <person name="Zhang X."/>
            <person name="Suruliraj S."/>
            <person name="Warren W."/>
            <person name="Mitreva M."/>
            <person name="Mardis E.R."/>
            <person name="Wilson R.K."/>
        </authorList>
    </citation>
    <scope>NUCLEOTIDE SEQUENCE [LARGE SCALE GENOMIC DNA]</scope>
    <source>
        <strain evidence="1 2">F0235</strain>
    </source>
</reference>
<dbReference type="AlphaFoldDB" id="L1MH64"/>
<dbReference type="STRING" id="1035195.HMPREF9997_01481"/>
<organism evidence="1 2">
    <name type="scientific">Corynebacterium durum F0235</name>
    <dbReference type="NCBI Taxonomy" id="1035195"/>
    <lineage>
        <taxon>Bacteria</taxon>
        <taxon>Bacillati</taxon>
        <taxon>Actinomycetota</taxon>
        <taxon>Actinomycetes</taxon>
        <taxon>Mycobacteriales</taxon>
        <taxon>Corynebacteriaceae</taxon>
        <taxon>Corynebacterium</taxon>
    </lineage>
</organism>
<dbReference type="HOGENOM" id="CLU_1169098_0_0_11"/>
<dbReference type="Proteomes" id="UP000010445">
    <property type="component" value="Unassembled WGS sequence"/>
</dbReference>
<name>L1MH64_9CORY</name>
<comment type="caution">
    <text evidence="1">The sequence shown here is derived from an EMBL/GenBank/DDBJ whole genome shotgun (WGS) entry which is preliminary data.</text>
</comment>
<gene>
    <name evidence="1" type="ORF">HMPREF9997_01481</name>
</gene>
<accession>L1MH64</accession>
<dbReference type="eggNOG" id="ENOG50321H0">
    <property type="taxonomic scope" value="Bacteria"/>
</dbReference>
<keyword evidence="2" id="KW-1185">Reference proteome</keyword>
<proteinExistence type="predicted"/>
<dbReference type="EMBL" id="AMEM01000018">
    <property type="protein sequence ID" value="EKX90266.1"/>
    <property type="molecule type" value="Genomic_DNA"/>
</dbReference>
<sequence length="237" mass="26135">MWTDEFFITPAPDVQKYYKELNITYAVYKVRESFALAATGQLNGAAKGGDVEPMKLAEAKSSDAASWAKARFMLSLLRAEGNSAARELDLNKVGVDKAETEKAAKVLDEGHADVRERTMNPVGVEGQRTNKGARLQKNDEALTFLKNVRDQLGKGDQQSLEYDAQSVINWGVAQHFVHHTQRELKLPREYQRLEVVNAAGAKSVERTAAVDNGNANRKVLDSDAALNARPYPNGFGK</sequence>
<evidence type="ECO:0000313" key="1">
    <source>
        <dbReference type="EMBL" id="EKX90266.1"/>
    </source>
</evidence>